<proteinExistence type="predicted"/>
<dbReference type="Proteomes" id="UP001152803">
    <property type="component" value="Unassembled WGS sequence"/>
</dbReference>
<feature type="region of interest" description="Disordered" evidence="1">
    <location>
        <begin position="209"/>
        <end position="238"/>
    </location>
</feature>
<evidence type="ECO:0000256" key="1">
    <source>
        <dbReference type="SAM" id="MobiDB-lite"/>
    </source>
</evidence>
<evidence type="ECO:0000313" key="2">
    <source>
        <dbReference type="EMBL" id="KAJ8258441.1"/>
    </source>
</evidence>
<name>A0A9Q1D4I0_CONCO</name>
<comment type="caution">
    <text evidence="2">The sequence shown here is derived from an EMBL/GenBank/DDBJ whole genome shotgun (WGS) entry which is preliminary data.</text>
</comment>
<accession>A0A9Q1D4I0</accession>
<organism evidence="2 3">
    <name type="scientific">Conger conger</name>
    <name type="common">Conger eel</name>
    <name type="synonym">Muraena conger</name>
    <dbReference type="NCBI Taxonomy" id="82655"/>
    <lineage>
        <taxon>Eukaryota</taxon>
        <taxon>Metazoa</taxon>
        <taxon>Chordata</taxon>
        <taxon>Craniata</taxon>
        <taxon>Vertebrata</taxon>
        <taxon>Euteleostomi</taxon>
        <taxon>Actinopterygii</taxon>
        <taxon>Neopterygii</taxon>
        <taxon>Teleostei</taxon>
        <taxon>Anguilliformes</taxon>
        <taxon>Congridae</taxon>
        <taxon>Conger</taxon>
    </lineage>
</organism>
<keyword evidence="3" id="KW-1185">Reference proteome</keyword>
<gene>
    <name evidence="2" type="ORF">COCON_G00174530</name>
</gene>
<feature type="compositionally biased region" description="Polar residues" evidence="1">
    <location>
        <begin position="50"/>
        <end position="74"/>
    </location>
</feature>
<feature type="compositionally biased region" description="Basic and acidic residues" evidence="1">
    <location>
        <begin position="75"/>
        <end position="84"/>
    </location>
</feature>
<feature type="region of interest" description="Disordered" evidence="1">
    <location>
        <begin position="35"/>
        <end position="84"/>
    </location>
</feature>
<protein>
    <submittedName>
        <fullName evidence="2">Uncharacterized protein</fullName>
    </submittedName>
</protein>
<sequence length="238" mass="26702">MAFGNYRPNQWITDGQGNNYRCSQAQMASRRLWKNAAGRAGSRTGPRAGTHTSSSGGSLRASLTGQAHRTIPQQNREHRREERPRWVKAFGNYRPNQWITDGQGNNYRCSQAQMASRRLWKCNRAVQATRVGAPLPVVQEAPLLHCLMLFLQGKSWLTYRTPVRDPHLLIWGLPPGVAHRTGTQVGPLLQTSFGPEHIQRPLRLQLADNNKLTGRPPQGQLTSLPAPEVPHKHPVPQQ</sequence>
<evidence type="ECO:0000313" key="3">
    <source>
        <dbReference type="Proteomes" id="UP001152803"/>
    </source>
</evidence>
<reference evidence="2" key="1">
    <citation type="journal article" date="2023" name="Science">
        <title>Genome structures resolve the early diversification of teleost fishes.</title>
        <authorList>
            <person name="Parey E."/>
            <person name="Louis A."/>
            <person name="Montfort J."/>
            <person name="Bouchez O."/>
            <person name="Roques C."/>
            <person name="Iampietro C."/>
            <person name="Lluch J."/>
            <person name="Castinel A."/>
            <person name="Donnadieu C."/>
            <person name="Desvignes T."/>
            <person name="Floi Bucao C."/>
            <person name="Jouanno E."/>
            <person name="Wen M."/>
            <person name="Mejri S."/>
            <person name="Dirks R."/>
            <person name="Jansen H."/>
            <person name="Henkel C."/>
            <person name="Chen W.J."/>
            <person name="Zahm M."/>
            <person name="Cabau C."/>
            <person name="Klopp C."/>
            <person name="Thompson A.W."/>
            <person name="Robinson-Rechavi M."/>
            <person name="Braasch I."/>
            <person name="Lecointre G."/>
            <person name="Bobe J."/>
            <person name="Postlethwait J.H."/>
            <person name="Berthelot C."/>
            <person name="Roest Crollius H."/>
            <person name="Guiguen Y."/>
        </authorList>
    </citation>
    <scope>NUCLEOTIDE SEQUENCE</scope>
    <source>
        <strain evidence="2">Concon-B</strain>
    </source>
</reference>
<dbReference type="EMBL" id="JAFJMO010000013">
    <property type="protein sequence ID" value="KAJ8258441.1"/>
    <property type="molecule type" value="Genomic_DNA"/>
</dbReference>
<dbReference type="AlphaFoldDB" id="A0A9Q1D4I0"/>